<dbReference type="PROSITE" id="PS51163">
    <property type="entry name" value="YRDC"/>
    <property type="match status" value="1"/>
</dbReference>
<evidence type="ECO:0000256" key="3">
    <source>
        <dbReference type="ARBA" id="ARBA00012584"/>
    </source>
</evidence>
<comment type="subcellular location">
    <subcellularLocation>
        <location evidence="1">Cytoplasm</location>
    </subcellularLocation>
</comment>
<reference evidence="13 14" key="1">
    <citation type="submission" date="2018-10" db="EMBL/GenBank/DDBJ databases">
        <title>Genomic Encyclopedia of Archaeal and Bacterial Type Strains, Phase II (KMG-II): from individual species to whole genera.</title>
        <authorList>
            <person name="Goeker M."/>
        </authorList>
    </citation>
    <scope>NUCLEOTIDE SEQUENCE [LARGE SCALE GENOMIC DNA]</scope>
    <source>
        <strain evidence="13 14">DSM 14954</strain>
    </source>
</reference>
<comment type="caution">
    <text evidence="13">The sequence shown here is derived from an EMBL/GenBank/DDBJ whole genome shotgun (WGS) entry which is preliminary data.</text>
</comment>
<sequence length="178" mass="18267">MSPAEAAALGACVAAGGVAVFPADTVYGLACDPDDADAIAKLYALKGRAPDKPSATMYFDLESVPAAGERTDAVVRRLLPGGVTLILPGGLGVRVPFLAPVGRPIMQSSANFSGGPDARRLDDVPQAIRDAADLVIDGGELPGTPSTVIDLRTYEDDGQWVILREGAVPAGLVRSLIS</sequence>
<dbReference type="Proteomes" id="UP000278962">
    <property type="component" value="Unassembled WGS sequence"/>
</dbReference>
<dbReference type="RefSeq" id="WP_147447649.1">
    <property type="nucleotide sequence ID" value="NZ_RBIL01000001.1"/>
</dbReference>
<evidence type="ECO:0000256" key="4">
    <source>
        <dbReference type="ARBA" id="ARBA00022490"/>
    </source>
</evidence>
<evidence type="ECO:0000313" key="14">
    <source>
        <dbReference type="Proteomes" id="UP000278962"/>
    </source>
</evidence>
<gene>
    <name evidence="13" type="ORF">C8N24_1117</name>
</gene>
<feature type="domain" description="YrdC-like" evidence="12">
    <location>
        <begin position="3"/>
        <end position="168"/>
    </location>
</feature>
<evidence type="ECO:0000256" key="9">
    <source>
        <dbReference type="ARBA" id="ARBA00022840"/>
    </source>
</evidence>
<dbReference type="PANTHER" id="PTHR17490:SF16">
    <property type="entry name" value="THREONYLCARBAMOYL-AMP SYNTHASE"/>
    <property type="match status" value="1"/>
</dbReference>
<keyword evidence="14" id="KW-1185">Reference proteome</keyword>
<keyword evidence="4" id="KW-0963">Cytoplasm</keyword>
<organism evidence="13 14">
    <name type="scientific">Solirubrobacter pauli</name>
    <dbReference type="NCBI Taxonomy" id="166793"/>
    <lineage>
        <taxon>Bacteria</taxon>
        <taxon>Bacillati</taxon>
        <taxon>Actinomycetota</taxon>
        <taxon>Thermoleophilia</taxon>
        <taxon>Solirubrobacterales</taxon>
        <taxon>Solirubrobacteraceae</taxon>
        <taxon>Solirubrobacter</taxon>
    </lineage>
</organism>
<dbReference type="InterPro" id="IPR006070">
    <property type="entry name" value="Sua5-like_dom"/>
</dbReference>
<dbReference type="GO" id="GO:0000049">
    <property type="term" value="F:tRNA binding"/>
    <property type="evidence" value="ECO:0007669"/>
    <property type="project" value="TreeGrafter"/>
</dbReference>
<dbReference type="OrthoDB" id="9814580at2"/>
<accession>A0A660LAQ5</accession>
<evidence type="ECO:0000256" key="8">
    <source>
        <dbReference type="ARBA" id="ARBA00022741"/>
    </source>
</evidence>
<comment type="similarity">
    <text evidence="2">Belongs to the SUA5 family.</text>
</comment>
<dbReference type="Gene3D" id="3.90.870.10">
    <property type="entry name" value="DHBP synthase"/>
    <property type="match status" value="1"/>
</dbReference>
<dbReference type="GO" id="GO:0061710">
    <property type="term" value="F:L-threonylcarbamoyladenylate synthase"/>
    <property type="evidence" value="ECO:0007669"/>
    <property type="project" value="UniProtKB-EC"/>
</dbReference>
<keyword evidence="5" id="KW-0808">Transferase</keyword>
<dbReference type="EMBL" id="RBIL01000001">
    <property type="protein sequence ID" value="RKQ91295.1"/>
    <property type="molecule type" value="Genomic_DNA"/>
</dbReference>
<evidence type="ECO:0000256" key="1">
    <source>
        <dbReference type="ARBA" id="ARBA00004496"/>
    </source>
</evidence>
<dbReference type="InterPro" id="IPR017945">
    <property type="entry name" value="DHBP_synth_RibB-like_a/b_dom"/>
</dbReference>
<evidence type="ECO:0000313" key="13">
    <source>
        <dbReference type="EMBL" id="RKQ91295.1"/>
    </source>
</evidence>
<keyword evidence="7" id="KW-0548">Nucleotidyltransferase</keyword>
<dbReference type="GO" id="GO:0005737">
    <property type="term" value="C:cytoplasm"/>
    <property type="evidence" value="ECO:0007669"/>
    <property type="project" value="UniProtKB-SubCell"/>
</dbReference>
<dbReference type="GO" id="GO:0005524">
    <property type="term" value="F:ATP binding"/>
    <property type="evidence" value="ECO:0007669"/>
    <property type="project" value="UniProtKB-KW"/>
</dbReference>
<evidence type="ECO:0000256" key="11">
    <source>
        <dbReference type="ARBA" id="ARBA00048366"/>
    </source>
</evidence>
<dbReference type="SUPFAM" id="SSF55821">
    <property type="entry name" value="YrdC/RibB"/>
    <property type="match status" value="1"/>
</dbReference>
<dbReference type="GO" id="GO:0006450">
    <property type="term" value="P:regulation of translational fidelity"/>
    <property type="evidence" value="ECO:0007669"/>
    <property type="project" value="TreeGrafter"/>
</dbReference>
<evidence type="ECO:0000256" key="7">
    <source>
        <dbReference type="ARBA" id="ARBA00022695"/>
    </source>
</evidence>
<evidence type="ECO:0000256" key="5">
    <source>
        <dbReference type="ARBA" id="ARBA00022679"/>
    </source>
</evidence>
<evidence type="ECO:0000256" key="6">
    <source>
        <dbReference type="ARBA" id="ARBA00022694"/>
    </source>
</evidence>
<evidence type="ECO:0000256" key="10">
    <source>
        <dbReference type="ARBA" id="ARBA00029774"/>
    </source>
</evidence>
<comment type="catalytic activity">
    <reaction evidence="11">
        <text>L-threonine + hydrogencarbonate + ATP = L-threonylcarbamoyladenylate + diphosphate + H2O</text>
        <dbReference type="Rhea" id="RHEA:36407"/>
        <dbReference type="ChEBI" id="CHEBI:15377"/>
        <dbReference type="ChEBI" id="CHEBI:17544"/>
        <dbReference type="ChEBI" id="CHEBI:30616"/>
        <dbReference type="ChEBI" id="CHEBI:33019"/>
        <dbReference type="ChEBI" id="CHEBI:57926"/>
        <dbReference type="ChEBI" id="CHEBI:73682"/>
        <dbReference type="EC" id="2.7.7.87"/>
    </reaction>
</comment>
<protein>
    <recommendedName>
        <fullName evidence="10">L-threonylcarbamoyladenylate synthase</fullName>
        <ecNumber evidence="3">2.7.7.87</ecNumber>
    </recommendedName>
    <alternativeName>
        <fullName evidence="10">L-threonylcarbamoyladenylate synthase</fullName>
    </alternativeName>
</protein>
<keyword evidence="6" id="KW-0819">tRNA processing</keyword>
<evidence type="ECO:0000259" key="12">
    <source>
        <dbReference type="PROSITE" id="PS51163"/>
    </source>
</evidence>
<keyword evidence="9" id="KW-0067">ATP-binding</keyword>
<name>A0A660LAQ5_9ACTN</name>
<dbReference type="GO" id="GO:0008033">
    <property type="term" value="P:tRNA processing"/>
    <property type="evidence" value="ECO:0007669"/>
    <property type="project" value="UniProtKB-KW"/>
</dbReference>
<dbReference type="EC" id="2.7.7.87" evidence="3"/>
<dbReference type="Pfam" id="PF01300">
    <property type="entry name" value="Sua5_yciO_yrdC"/>
    <property type="match status" value="1"/>
</dbReference>
<dbReference type="InterPro" id="IPR050156">
    <property type="entry name" value="TC-AMP_synthase_SUA5"/>
</dbReference>
<dbReference type="AlphaFoldDB" id="A0A660LAQ5"/>
<dbReference type="PANTHER" id="PTHR17490">
    <property type="entry name" value="SUA5"/>
    <property type="match status" value="1"/>
</dbReference>
<keyword evidence="8" id="KW-0547">Nucleotide-binding</keyword>
<evidence type="ECO:0000256" key="2">
    <source>
        <dbReference type="ARBA" id="ARBA00007663"/>
    </source>
</evidence>
<proteinExistence type="inferred from homology"/>
<dbReference type="GO" id="GO:0003725">
    <property type="term" value="F:double-stranded RNA binding"/>
    <property type="evidence" value="ECO:0007669"/>
    <property type="project" value="InterPro"/>
</dbReference>